<evidence type="ECO:0000256" key="6">
    <source>
        <dbReference type="ARBA" id="ARBA00022516"/>
    </source>
</evidence>
<evidence type="ECO:0000256" key="4">
    <source>
        <dbReference type="ARBA" id="ARBA00005002"/>
    </source>
</evidence>
<dbReference type="Gene3D" id="3.30.1700.10">
    <property type="entry name" value="lpxc deacetylase, domain 2"/>
    <property type="match status" value="1"/>
</dbReference>
<sequence length="467" mass="51689">MNTKQKTIKSEISVDGVGLHTGVNVTLTFCPAPENHGFKFQRIDLPGSPIIDADCDNVTDTARGTTITQNGASVSTVEHVMASLVGMDLDNVLIKLNGPETPIMDGSSILFVEAIETVGIQIQDAEREYFSIPHNITYLEPERSVEIVGMPLDDYRFTCMIDYNSPVLGSQHAGISTISEFKKEIASCRTFCFLHELEYQLKNNLIKGGDLNNAIVIVDKEVEQAELDHLAKIFNREAIAVAPQGILNNMELRYQNEPARHKLLDMIGDLALVGMHLKGHIMAARPGHAANVAFAKKIKAAIRKEKSKKTVKVYDPTVKPLLDTQQIMEILPHRQPFLFVDKILELSKNHVVGVKNVTMNEEFFKGHFPGAPVFPGVIQIESMAQVGGILVLSGVPDPSNYLTYFLKIDNVRFRAQVLPGDTLIFRCDLMEPIRRGIAQMKGIGMVGDKVVVEAEMMAQITKVKDND</sequence>
<feature type="active site" description="Proton donor" evidence="15">
    <location>
        <position position="288"/>
    </location>
</feature>
<dbReference type="Pfam" id="PF03331">
    <property type="entry name" value="LpxC"/>
    <property type="match status" value="2"/>
</dbReference>
<comment type="catalytic activity">
    <reaction evidence="13 15">
        <text>a UDP-3-O-[(3R)-3-hydroxyacyl]-N-acetyl-alpha-D-glucosamine + H2O = a UDP-3-O-[(3R)-3-hydroxyacyl]-alpha-D-glucosamine + acetate</text>
        <dbReference type="Rhea" id="RHEA:67816"/>
        <dbReference type="ChEBI" id="CHEBI:15377"/>
        <dbReference type="ChEBI" id="CHEBI:30089"/>
        <dbReference type="ChEBI" id="CHEBI:137740"/>
        <dbReference type="ChEBI" id="CHEBI:173225"/>
        <dbReference type="EC" id="3.5.1.108"/>
    </reaction>
</comment>
<evidence type="ECO:0000256" key="11">
    <source>
        <dbReference type="ARBA" id="ARBA00023098"/>
    </source>
</evidence>
<evidence type="ECO:0000256" key="7">
    <source>
        <dbReference type="ARBA" id="ARBA00022556"/>
    </source>
</evidence>
<dbReference type="InterPro" id="IPR004463">
    <property type="entry name" value="UDP-acyl_GlcNac_deAcase"/>
</dbReference>
<comment type="function">
    <text evidence="2 15">Catalyzes the hydrolysis of UDP-3-O-myristoyl-N-acetylglucosamine to form UDP-3-O-myristoylglucosamine and acetate, the committed step in lipid A biosynthesis.</text>
</comment>
<dbReference type="InterPro" id="IPR020568">
    <property type="entry name" value="Ribosomal_Su5_D2-typ_SF"/>
</dbReference>
<evidence type="ECO:0000313" key="17">
    <source>
        <dbReference type="EMBL" id="MEE1884471.1"/>
    </source>
</evidence>
<evidence type="ECO:0000256" key="12">
    <source>
        <dbReference type="ARBA" id="ARBA00023239"/>
    </source>
</evidence>
<evidence type="ECO:0000256" key="14">
    <source>
        <dbReference type="ARBA" id="ARBA00025049"/>
    </source>
</evidence>
<feature type="binding site" evidence="15">
    <location>
        <position position="265"/>
    </location>
    <ligand>
        <name>Zn(2+)</name>
        <dbReference type="ChEBI" id="CHEBI:29105"/>
    </ligand>
</feature>
<evidence type="ECO:0000256" key="3">
    <source>
        <dbReference type="ARBA" id="ARBA00004496"/>
    </source>
</evidence>
<comment type="function">
    <text evidence="14 16">Involved in unsaturated fatty acids biosynthesis. Catalyzes the dehydration of short chain beta-hydroxyacyl-ACPs and long chain saturated and unsaturated beta-hydroxyacyl-ACPs.</text>
</comment>
<dbReference type="InterPro" id="IPR029069">
    <property type="entry name" value="HotDog_dom_sf"/>
</dbReference>
<evidence type="ECO:0000256" key="13">
    <source>
        <dbReference type="ARBA" id="ARBA00024535"/>
    </source>
</evidence>
<keyword evidence="9 15" id="KW-0378">Hydrolase</keyword>
<name>A0ABU7GZJ9_9SPHI</name>
<evidence type="ECO:0000256" key="9">
    <source>
        <dbReference type="ARBA" id="ARBA00022801"/>
    </source>
</evidence>
<dbReference type="Gene3D" id="3.10.129.10">
    <property type="entry name" value="Hotdog Thioesterase"/>
    <property type="match status" value="1"/>
</dbReference>
<comment type="catalytic activity">
    <reaction evidence="16">
        <text>a (3R)-hydroxyacyl-[ACP] = a (2E)-enoyl-[ACP] + H2O</text>
        <dbReference type="Rhea" id="RHEA:13097"/>
        <dbReference type="Rhea" id="RHEA-COMP:9925"/>
        <dbReference type="Rhea" id="RHEA-COMP:9945"/>
        <dbReference type="ChEBI" id="CHEBI:15377"/>
        <dbReference type="ChEBI" id="CHEBI:78784"/>
        <dbReference type="ChEBI" id="CHEBI:78827"/>
        <dbReference type="EC" id="4.2.1.59"/>
    </reaction>
</comment>
<evidence type="ECO:0000256" key="10">
    <source>
        <dbReference type="ARBA" id="ARBA00022833"/>
    </source>
</evidence>
<feature type="binding site" evidence="15">
    <location>
        <position position="79"/>
    </location>
    <ligand>
        <name>Zn(2+)</name>
        <dbReference type="ChEBI" id="CHEBI:29105"/>
    </ligand>
</feature>
<comment type="cofactor">
    <cofactor evidence="1 15">
        <name>Zn(2+)</name>
        <dbReference type="ChEBI" id="CHEBI:29105"/>
    </cofactor>
</comment>
<evidence type="ECO:0000313" key="18">
    <source>
        <dbReference type="Proteomes" id="UP001337681"/>
    </source>
</evidence>
<evidence type="ECO:0000256" key="16">
    <source>
        <dbReference type="HAMAP-Rule" id="MF_00406"/>
    </source>
</evidence>
<dbReference type="HAMAP" id="MF_00388">
    <property type="entry name" value="LpxC"/>
    <property type="match status" value="1"/>
</dbReference>
<evidence type="ECO:0000256" key="2">
    <source>
        <dbReference type="ARBA" id="ARBA00002923"/>
    </source>
</evidence>
<dbReference type="NCBIfam" id="TIGR00325">
    <property type="entry name" value="lpxC"/>
    <property type="match status" value="1"/>
</dbReference>
<proteinExistence type="inferred from homology"/>
<comment type="similarity">
    <text evidence="16">Belongs to the thioester dehydratase family. FabZ subfamily.</text>
</comment>
<keyword evidence="11 15" id="KW-0443">Lipid metabolism</keyword>
<evidence type="ECO:0000256" key="8">
    <source>
        <dbReference type="ARBA" id="ARBA00022723"/>
    </source>
</evidence>
<reference evidence="17 18" key="1">
    <citation type="submission" date="2024-01" db="EMBL/GenBank/DDBJ databases">
        <title>Pedobacter sp. nov., isolated from oil-contaminated soil.</title>
        <authorList>
            <person name="Le N.T.T."/>
        </authorList>
    </citation>
    <scope>NUCLEOTIDE SEQUENCE [LARGE SCALE GENOMIC DNA]</scope>
    <source>
        <strain evidence="17 18">VNH31</strain>
    </source>
</reference>
<dbReference type="InterPro" id="IPR011334">
    <property type="entry name" value="UDP-acyl_GlcNac_deAcase_C"/>
</dbReference>
<feature type="active site" evidence="16">
    <location>
        <position position="367"/>
    </location>
</feature>
<keyword evidence="7 15" id="KW-0441">Lipid A biosynthesis</keyword>
<dbReference type="PANTHER" id="PTHR33694:SF1">
    <property type="entry name" value="UDP-3-O-ACYL-N-ACETYLGLUCOSAMINE DEACETYLASE 1, MITOCHONDRIAL-RELATED"/>
    <property type="match status" value="1"/>
</dbReference>
<keyword evidence="8 15" id="KW-0479">Metal-binding</keyword>
<gene>
    <name evidence="15" type="primary">lpxC</name>
    <name evidence="16" type="synonym">fabZ</name>
    <name evidence="17" type="ORF">VRU49_03455</name>
</gene>
<dbReference type="PANTHER" id="PTHR33694">
    <property type="entry name" value="UDP-3-O-ACYL-N-ACETYLGLUCOSAMINE DEACETYLASE 1, MITOCHONDRIAL-RELATED"/>
    <property type="match status" value="1"/>
</dbReference>
<dbReference type="Gene3D" id="3.30.230.20">
    <property type="entry name" value="lpxc deacetylase, domain 1"/>
    <property type="match status" value="1"/>
</dbReference>
<protein>
    <recommendedName>
        <fullName evidence="15 16">Multifunctional fusion protein</fullName>
    </recommendedName>
    <domain>
        <recommendedName>
            <fullName evidence="16">3-hydroxyacyl-[acyl-carrier-protein] dehydratase FabZ</fullName>
            <ecNumber evidence="16">4.2.1.59</ecNumber>
        </recommendedName>
        <alternativeName>
            <fullName evidence="16">(3R)-hydroxymyristoyl-[acyl-carrier-protein] dehydratase</fullName>
        </alternativeName>
        <alternativeName>
            <fullName evidence="16">Beta-hydroxyacyl-ACP dehydratase</fullName>
            <shortName evidence="16">(3R)-hydroxymyristoyl-ACP dehydrase</shortName>
        </alternativeName>
    </domain>
    <domain>
        <recommendedName>
            <fullName evidence="15">UDP-3-O-acyl-N-acetylglucosamine deacetylase</fullName>
            <shortName evidence="15">UDP-3-O-acyl-GlcNAc deacetylase</shortName>
            <ecNumber evidence="15">3.5.1.108</ecNumber>
        </recommendedName>
        <alternativeName>
            <fullName evidence="15">UDP-3-O-[R-3-hydroxymyristoyl]-N-acetylglucosamine deacetylase</fullName>
        </alternativeName>
    </domain>
</protein>
<keyword evidence="12 16" id="KW-0456">Lyase</keyword>
<evidence type="ECO:0000256" key="1">
    <source>
        <dbReference type="ARBA" id="ARBA00001947"/>
    </source>
</evidence>
<dbReference type="NCBIfam" id="NF000582">
    <property type="entry name" value="PRK00006.1"/>
    <property type="match status" value="1"/>
</dbReference>
<dbReference type="Pfam" id="PF07977">
    <property type="entry name" value="FabA"/>
    <property type="match status" value="1"/>
</dbReference>
<accession>A0ABU7GZJ9</accession>
<comment type="pathway">
    <text evidence="4 15">Glycolipid biosynthesis; lipid IV(A) biosynthesis; lipid IV(A) from (3R)-3-hydroxytetradecanoyl-[acyl-carrier-protein] and UDP-N-acetyl-alpha-D-glucosamine: step 2/6.</text>
</comment>
<keyword evidence="10 15" id="KW-0862">Zinc</keyword>
<dbReference type="InterPro" id="IPR013114">
    <property type="entry name" value="FabA_FabZ"/>
</dbReference>
<dbReference type="NCBIfam" id="TIGR01750">
    <property type="entry name" value="fabZ"/>
    <property type="match status" value="1"/>
</dbReference>
<keyword evidence="6 15" id="KW-0444">Lipid biosynthesis</keyword>
<comment type="subcellular location">
    <subcellularLocation>
        <location evidence="3 16">Cytoplasm</location>
    </subcellularLocation>
</comment>
<dbReference type="EC" id="4.2.1.59" evidence="16"/>
<organism evidence="17 18">
    <name type="scientific">Pedobacter flavus</name>
    <dbReference type="NCBI Taxonomy" id="3113906"/>
    <lineage>
        <taxon>Bacteria</taxon>
        <taxon>Pseudomonadati</taxon>
        <taxon>Bacteroidota</taxon>
        <taxon>Sphingobacteriia</taxon>
        <taxon>Sphingobacteriales</taxon>
        <taxon>Sphingobacteriaceae</taxon>
        <taxon>Pedobacter</taxon>
    </lineage>
</organism>
<dbReference type="SUPFAM" id="SSF54211">
    <property type="entry name" value="Ribosomal protein S5 domain 2-like"/>
    <property type="match status" value="2"/>
</dbReference>
<comment type="caution">
    <text evidence="17">The sequence shown here is derived from an EMBL/GenBank/DDBJ whole genome shotgun (WGS) entry which is preliminary data.</text>
</comment>
<comment type="similarity">
    <text evidence="15">Belongs to the LpxC family.</text>
</comment>
<dbReference type="HAMAP" id="MF_00406">
    <property type="entry name" value="FabZ"/>
    <property type="match status" value="1"/>
</dbReference>
<feature type="binding site" evidence="15">
    <location>
        <position position="261"/>
    </location>
    <ligand>
        <name>Zn(2+)</name>
        <dbReference type="ChEBI" id="CHEBI:29105"/>
    </ligand>
</feature>
<dbReference type="SUPFAM" id="SSF54637">
    <property type="entry name" value="Thioesterase/thiol ester dehydrase-isomerase"/>
    <property type="match status" value="1"/>
</dbReference>
<keyword evidence="5 16" id="KW-0963">Cytoplasm</keyword>
<dbReference type="RefSeq" id="WP_330145385.1">
    <property type="nucleotide sequence ID" value="NZ_JAZDQU010000001.1"/>
</dbReference>
<dbReference type="InterPro" id="IPR010084">
    <property type="entry name" value="FabZ"/>
</dbReference>
<evidence type="ECO:0000256" key="15">
    <source>
        <dbReference type="HAMAP-Rule" id="MF_00388"/>
    </source>
</evidence>
<keyword evidence="18" id="KW-1185">Reference proteome</keyword>
<dbReference type="NCBIfam" id="NF009667">
    <property type="entry name" value="PRK13188.1"/>
    <property type="match status" value="1"/>
</dbReference>
<dbReference type="InterPro" id="IPR015870">
    <property type="entry name" value="UDP-acyl_N-AcGlcN_deAcase_N"/>
</dbReference>
<dbReference type="CDD" id="cd01288">
    <property type="entry name" value="FabZ"/>
    <property type="match status" value="1"/>
</dbReference>
<evidence type="ECO:0000256" key="5">
    <source>
        <dbReference type="ARBA" id="ARBA00022490"/>
    </source>
</evidence>
<dbReference type="EMBL" id="JAZDQU010000001">
    <property type="protein sequence ID" value="MEE1884471.1"/>
    <property type="molecule type" value="Genomic_DNA"/>
</dbReference>
<dbReference type="Proteomes" id="UP001337681">
    <property type="component" value="Unassembled WGS sequence"/>
</dbReference>
<dbReference type="EC" id="3.5.1.108" evidence="15"/>